<feature type="domain" description="Orn/DAP/Arg decarboxylase 2 N-terminal" evidence="16">
    <location>
        <begin position="151"/>
        <end position="248"/>
    </location>
</feature>
<keyword evidence="6 15" id="KW-0210">Decarboxylase</keyword>
<dbReference type="UniPathway" id="UPA00186">
    <property type="reaction ID" value="UER00284"/>
</dbReference>
<protein>
    <recommendedName>
        <fullName evidence="5 15">Arginine decarboxylase</fullName>
        <ecNumber evidence="5 15">4.1.1.19</ecNumber>
    </recommendedName>
</protein>
<evidence type="ECO:0000256" key="2">
    <source>
        <dbReference type="ARBA" id="ARBA00001946"/>
    </source>
</evidence>
<evidence type="ECO:0000259" key="16">
    <source>
        <dbReference type="Pfam" id="PF02784"/>
    </source>
</evidence>
<evidence type="ECO:0000256" key="1">
    <source>
        <dbReference type="ARBA" id="ARBA00001933"/>
    </source>
</evidence>
<dbReference type="PRINTS" id="PR01179">
    <property type="entry name" value="ODADCRBXLASE"/>
</dbReference>
<keyword evidence="10 15" id="KW-0745">Spermidine biosynthesis</keyword>
<dbReference type="SUPFAM" id="SSF51419">
    <property type="entry name" value="PLP-binding barrel"/>
    <property type="match status" value="1"/>
</dbReference>
<feature type="active site" description="Proton donor" evidence="14">
    <location>
        <position position="491"/>
    </location>
</feature>
<reference evidence="17" key="1">
    <citation type="submission" date="2018-02" db="EMBL/GenBank/DDBJ databases">
        <authorList>
            <person name="Cohen D.B."/>
            <person name="Kent A.D."/>
        </authorList>
    </citation>
    <scope>NUCLEOTIDE SEQUENCE</scope>
</reference>
<evidence type="ECO:0000256" key="14">
    <source>
        <dbReference type="PIRSR" id="PIRSR600183-50"/>
    </source>
</evidence>
<evidence type="ECO:0000256" key="7">
    <source>
        <dbReference type="ARBA" id="ARBA00022842"/>
    </source>
</evidence>
<evidence type="ECO:0000256" key="3">
    <source>
        <dbReference type="ARBA" id="ARBA00004773"/>
    </source>
</evidence>
<evidence type="ECO:0000256" key="8">
    <source>
        <dbReference type="ARBA" id="ARBA00022898"/>
    </source>
</evidence>
<feature type="domain" description="Orn/DAP/Arg decarboxylase 2 N-terminal" evidence="16">
    <location>
        <begin position="262"/>
        <end position="330"/>
    </location>
</feature>
<evidence type="ECO:0000256" key="11">
    <source>
        <dbReference type="ARBA" id="ARBA00023239"/>
    </source>
</evidence>
<dbReference type="Gene3D" id="3.20.20.10">
    <property type="entry name" value="Alanine racemase"/>
    <property type="match status" value="2"/>
</dbReference>
<sequence>MPAMACCVDPAAANFPPGYAIATPVSLPGVLSPPEAINNINNSTTSANVEPSHWSPSRSSALYKIDGWGAPYFAVNGSGNISVRPYGAATLPHQEIDLLKIVKKVSDPKSSGGLGLQLPLIVRLPDVLKNRLESLQSAFDYAVQSQGYDAHYQGVYPVKCNQDRFVVEDIVRFGSPFRFGLEAGSKPELLLAMSCLCKGNPEALLVCNGFKDAEYISLALLARKLALNTVIVLEQEEELDLVVDLSKRLSVRPMIGILRVVKKLEQVDMLDCLQLLHFHIGSQIPSTSLLTDGVGEAAQIYCELVRLGAQMRVIDIGGGLGIDYDGSKSSESDISVSESGRAIVSHHSVLIFEAVSTSSYESPPMSAVGFQYLADSLSDEARADYVNLYSAAIRADYENCLIYADQLKQRCVDQFKEGLLGIEQLAAVDGLCDFISKTIGAYDPVRTYHVNLSVFTSIPDFWGIGQLFPITPIHRLDQKPNVKGILSDLTCDSDGKIDKFIGGESSLPLHELEGDGGSGSGTGKYYLGMFLGGAYEEALGGLHNLFGGPSVVRVSQSDGPHSFAVTRAVPGPSCGDVLRVMQHEPELMFETLKHRAEECCCDDGNGNGNTFMANSLARSFRNMPYLVTTAASSSCSLTAINNNGFYYCNEDDEYNAAAADSAAGEDEQWSYCCA</sequence>
<dbReference type="GO" id="GO:0008295">
    <property type="term" value="P:spermidine biosynthetic process"/>
    <property type="evidence" value="ECO:0007669"/>
    <property type="project" value="UniProtKB-KW"/>
</dbReference>
<dbReference type="InterPro" id="IPR029066">
    <property type="entry name" value="PLP-binding_barrel"/>
</dbReference>
<dbReference type="EC" id="4.1.1.19" evidence="5 15"/>
<keyword evidence="7 15" id="KW-0460">Magnesium</keyword>
<dbReference type="PROSITE" id="PS00878">
    <property type="entry name" value="ODR_DC_2_1"/>
    <property type="match status" value="1"/>
</dbReference>
<keyword evidence="8 13" id="KW-0663">Pyridoxal phosphate</keyword>
<dbReference type="CDD" id="cd06830">
    <property type="entry name" value="PLPDE_III_ADC"/>
    <property type="match status" value="1"/>
</dbReference>
<comment type="cofactor">
    <cofactor evidence="1 13 15">
        <name>pyridoxal 5'-phosphate</name>
        <dbReference type="ChEBI" id="CHEBI:597326"/>
    </cofactor>
</comment>
<accession>A0A2N9FNQ0</accession>
<dbReference type="AlphaFoldDB" id="A0A2N9FNQ0"/>
<evidence type="ECO:0000256" key="13">
    <source>
        <dbReference type="PIRSR" id="PIRSR001336-50"/>
    </source>
</evidence>
<dbReference type="PANTHER" id="PTHR43295">
    <property type="entry name" value="ARGININE DECARBOXYLASE"/>
    <property type="match status" value="1"/>
</dbReference>
<evidence type="ECO:0000256" key="10">
    <source>
        <dbReference type="ARBA" id="ARBA00023066"/>
    </source>
</evidence>
<dbReference type="Gene3D" id="2.40.37.10">
    <property type="entry name" value="Lyase, Ornithine Decarboxylase, Chain A, domain 1"/>
    <property type="match status" value="2"/>
</dbReference>
<feature type="modified residue" description="N6-(pyridoxal phosphate)lysine" evidence="13">
    <location>
        <position position="159"/>
    </location>
</feature>
<dbReference type="GO" id="GO:0006527">
    <property type="term" value="P:L-arginine catabolic process"/>
    <property type="evidence" value="ECO:0007669"/>
    <property type="project" value="InterPro"/>
</dbReference>
<comment type="cofactor">
    <cofactor evidence="2 15">
        <name>Mg(2+)</name>
        <dbReference type="ChEBI" id="CHEBI:18420"/>
    </cofactor>
</comment>
<dbReference type="GO" id="GO:0008792">
    <property type="term" value="F:arginine decarboxylase activity"/>
    <property type="evidence" value="ECO:0007669"/>
    <property type="project" value="UniProtKB-EC"/>
</dbReference>
<comment type="similarity">
    <text evidence="4 15">Belongs to the Orn/Lys/Arg decarboxylase class-II family. SpeA subfamily.</text>
</comment>
<dbReference type="PRINTS" id="PR01180">
    <property type="entry name" value="ARGDCRBXLASE"/>
</dbReference>
<evidence type="ECO:0000256" key="9">
    <source>
        <dbReference type="ARBA" id="ARBA00023023"/>
    </source>
</evidence>
<keyword evidence="11 15" id="KW-0456">Lyase</keyword>
<dbReference type="GO" id="GO:0009446">
    <property type="term" value="P:putrescine biosynthetic process"/>
    <property type="evidence" value="ECO:0007669"/>
    <property type="project" value="UniProtKB-KW"/>
</dbReference>
<dbReference type="PROSITE" id="PS00879">
    <property type="entry name" value="ODR_DC_2_2"/>
    <property type="match status" value="1"/>
</dbReference>
<name>A0A2N9FNQ0_FAGSY</name>
<gene>
    <name evidence="17" type="ORF">FSB_LOCUS16720</name>
</gene>
<evidence type="ECO:0000256" key="5">
    <source>
        <dbReference type="ARBA" id="ARBA00012426"/>
    </source>
</evidence>
<evidence type="ECO:0000256" key="12">
    <source>
        <dbReference type="ARBA" id="ARBA00049309"/>
    </source>
</evidence>
<evidence type="ECO:0000313" key="17">
    <source>
        <dbReference type="EMBL" id="SPC88838.1"/>
    </source>
</evidence>
<comment type="catalytic activity">
    <reaction evidence="12 15">
        <text>L-arginine + H(+) = agmatine + CO2</text>
        <dbReference type="Rhea" id="RHEA:17641"/>
        <dbReference type="ChEBI" id="CHEBI:15378"/>
        <dbReference type="ChEBI" id="CHEBI:16526"/>
        <dbReference type="ChEBI" id="CHEBI:32682"/>
        <dbReference type="ChEBI" id="CHEBI:58145"/>
        <dbReference type="EC" id="4.1.1.19"/>
    </reaction>
</comment>
<evidence type="ECO:0000256" key="15">
    <source>
        <dbReference type="RuleBase" id="RU003740"/>
    </source>
</evidence>
<proteinExistence type="inferred from homology"/>
<dbReference type="InterPro" id="IPR022653">
    <property type="entry name" value="De-COase2_pyr-phos_BS"/>
</dbReference>
<keyword evidence="9" id="KW-0661">Putrescine biosynthesis</keyword>
<organism evidence="17">
    <name type="scientific">Fagus sylvatica</name>
    <name type="common">Beechnut</name>
    <dbReference type="NCBI Taxonomy" id="28930"/>
    <lineage>
        <taxon>Eukaryota</taxon>
        <taxon>Viridiplantae</taxon>
        <taxon>Streptophyta</taxon>
        <taxon>Embryophyta</taxon>
        <taxon>Tracheophyta</taxon>
        <taxon>Spermatophyta</taxon>
        <taxon>Magnoliopsida</taxon>
        <taxon>eudicotyledons</taxon>
        <taxon>Gunneridae</taxon>
        <taxon>Pentapetalae</taxon>
        <taxon>rosids</taxon>
        <taxon>fabids</taxon>
        <taxon>Fagales</taxon>
        <taxon>Fagaceae</taxon>
        <taxon>Fagus</taxon>
    </lineage>
</organism>
<dbReference type="EMBL" id="OIVN01001024">
    <property type="protein sequence ID" value="SPC88838.1"/>
    <property type="molecule type" value="Genomic_DNA"/>
</dbReference>
<dbReference type="PIRSF" id="PIRSF001336">
    <property type="entry name" value="Arg_decrbxlase"/>
    <property type="match status" value="1"/>
</dbReference>
<dbReference type="InterPro" id="IPR000183">
    <property type="entry name" value="Orn/DAP/Arg_de-COase"/>
</dbReference>
<dbReference type="Pfam" id="PF02784">
    <property type="entry name" value="Orn_Arg_deC_N"/>
    <property type="match status" value="2"/>
</dbReference>
<evidence type="ECO:0000256" key="4">
    <source>
        <dbReference type="ARBA" id="ARBA00008357"/>
    </source>
</evidence>
<dbReference type="InterPro" id="IPR009006">
    <property type="entry name" value="Ala_racemase/Decarboxylase_C"/>
</dbReference>
<dbReference type="PANTHER" id="PTHR43295:SF1">
    <property type="entry name" value="ARGININE DECARBOXYLASE 1, CHLOROPLASTIC-RELATED"/>
    <property type="match status" value="1"/>
</dbReference>
<evidence type="ECO:0000256" key="6">
    <source>
        <dbReference type="ARBA" id="ARBA00022793"/>
    </source>
</evidence>
<dbReference type="InterPro" id="IPR022657">
    <property type="entry name" value="De-COase2_CS"/>
</dbReference>
<comment type="pathway">
    <text evidence="3 15">Amine and polyamine biosynthesis; agmatine biosynthesis; agmatine from L-arginine: step 1/1.</text>
</comment>
<dbReference type="InterPro" id="IPR022644">
    <property type="entry name" value="De-COase2_N"/>
</dbReference>
<dbReference type="InterPro" id="IPR002985">
    <property type="entry name" value="Arg_decrbxlase"/>
</dbReference>